<dbReference type="NCBIfam" id="NF006040">
    <property type="entry name" value="PRK08183.1"/>
    <property type="match status" value="1"/>
</dbReference>
<name>A0A842HXZ8_9SPHN</name>
<protein>
    <submittedName>
        <fullName evidence="2">NADH:ubiquinone oxidoreductase subunit NDUFA12</fullName>
    </submittedName>
</protein>
<accession>A0A842HXZ8</accession>
<dbReference type="PANTHER" id="PTHR12910:SF2">
    <property type="entry name" value="NADH DEHYDROGENASE [UBIQUINONE] 1 ALPHA SUBCOMPLEX SUBUNIT 12"/>
    <property type="match status" value="1"/>
</dbReference>
<keyword evidence="2" id="KW-0830">Ubiquinone</keyword>
<dbReference type="Proteomes" id="UP000564378">
    <property type="component" value="Unassembled WGS sequence"/>
</dbReference>
<dbReference type="Pfam" id="PF05071">
    <property type="entry name" value="NDUFA12"/>
    <property type="match status" value="1"/>
</dbReference>
<sequence>MGLFKNIFCWWDGATIGTALHSALRGRSVGEDAFGNRYYESKKAPRRRWVIYQGQNDASNVPADWHGWLHQTIEDVPEAGLPPARAWEAPYVHNLTGTDDAYRPSGALESGGKRAGASGDYEAWSPN</sequence>
<feature type="region of interest" description="Disordered" evidence="1">
    <location>
        <begin position="98"/>
        <end position="127"/>
    </location>
</feature>
<keyword evidence="3" id="KW-1185">Reference proteome</keyword>
<reference evidence="2 3" key="1">
    <citation type="submission" date="2020-08" db="EMBL/GenBank/DDBJ databases">
        <title>Draft genome sequence of Parasphingopyxis sp. GrpM-11.</title>
        <authorList>
            <person name="Oh J."/>
            <person name="Roh D.-H."/>
        </authorList>
    </citation>
    <scope>NUCLEOTIDE SEQUENCE [LARGE SCALE GENOMIC DNA]</scope>
    <source>
        <strain evidence="2 3">GrpM-11</strain>
    </source>
</reference>
<dbReference type="InterPro" id="IPR007763">
    <property type="entry name" value="NDUFA12"/>
</dbReference>
<dbReference type="EMBL" id="JACJVJ010000001">
    <property type="protein sequence ID" value="MBC2777221.1"/>
    <property type="molecule type" value="Genomic_DNA"/>
</dbReference>
<evidence type="ECO:0000313" key="2">
    <source>
        <dbReference type="EMBL" id="MBC2777221.1"/>
    </source>
</evidence>
<dbReference type="AlphaFoldDB" id="A0A842HXZ8"/>
<comment type="caution">
    <text evidence="2">The sequence shown here is derived from an EMBL/GenBank/DDBJ whole genome shotgun (WGS) entry which is preliminary data.</text>
</comment>
<proteinExistence type="predicted"/>
<evidence type="ECO:0000256" key="1">
    <source>
        <dbReference type="SAM" id="MobiDB-lite"/>
    </source>
</evidence>
<dbReference type="RefSeq" id="WP_185800444.1">
    <property type="nucleotide sequence ID" value="NZ_JACJVJ010000001.1"/>
</dbReference>
<dbReference type="GO" id="GO:0045271">
    <property type="term" value="C:respiratory chain complex I"/>
    <property type="evidence" value="ECO:0007669"/>
    <property type="project" value="InterPro"/>
</dbReference>
<evidence type="ECO:0000313" key="3">
    <source>
        <dbReference type="Proteomes" id="UP000564378"/>
    </source>
</evidence>
<gene>
    <name evidence="2" type="ORF">H6P80_06265</name>
</gene>
<dbReference type="GO" id="GO:0006979">
    <property type="term" value="P:response to oxidative stress"/>
    <property type="evidence" value="ECO:0007669"/>
    <property type="project" value="TreeGrafter"/>
</dbReference>
<organism evidence="2 3">
    <name type="scientific">Parasphingopyxis marina</name>
    <dbReference type="NCBI Taxonomy" id="2761622"/>
    <lineage>
        <taxon>Bacteria</taxon>
        <taxon>Pseudomonadati</taxon>
        <taxon>Pseudomonadota</taxon>
        <taxon>Alphaproteobacteria</taxon>
        <taxon>Sphingomonadales</taxon>
        <taxon>Sphingomonadaceae</taxon>
        <taxon>Parasphingopyxis</taxon>
    </lineage>
</organism>
<dbReference type="PANTHER" id="PTHR12910">
    <property type="entry name" value="NADH-UBIQUINONE OXIDOREDUCTASE SUBUNIT B17.2"/>
    <property type="match status" value="1"/>
</dbReference>